<dbReference type="GeneID" id="25400890"/>
<feature type="transmembrane region" description="Helical" evidence="7">
    <location>
        <begin position="109"/>
        <end position="130"/>
    </location>
</feature>
<feature type="domain" description="ABC transmembrane type-1" evidence="8">
    <location>
        <begin position="74"/>
        <end position="265"/>
    </location>
</feature>
<dbReference type="STRING" id="1550241.MA03_01625"/>
<evidence type="ECO:0000259" key="8">
    <source>
        <dbReference type="PROSITE" id="PS50928"/>
    </source>
</evidence>
<evidence type="ECO:0000256" key="4">
    <source>
        <dbReference type="ARBA" id="ARBA00022692"/>
    </source>
</evidence>
<feature type="transmembrane region" description="Helical" evidence="7">
    <location>
        <begin position="244"/>
        <end position="265"/>
    </location>
</feature>
<dbReference type="AlphaFoldDB" id="A0A0F7CKT9"/>
<keyword evidence="10" id="KW-1185">Reference proteome</keyword>
<gene>
    <name evidence="9" type="ORF">MA03_01625</name>
</gene>
<evidence type="ECO:0000256" key="1">
    <source>
        <dbReference type="ARBA" id="ARBA00004651"/>
    </source>
</evidence>
<dbReference type="PROSITE" id="PS50928">
    <property type="entry name" value="ABC_TM1"/>
    <property type="match status" value="1"/>
</dbReference>
<dbReference type="GO" id="GO:0005886">
    <property type="term" value="C:plasma membrane"/>
    <property type="evidence" value="ECO:0007669"/>
    <property type="project" value="UniProtKB-SubCell"/>
</dbReference>
<keyword evidence="4 7" id="KW-0812">Transmembrane</keyword>
<sequence>MSKARISLKGVLLNLIVWVFTILWLLPFIALLIMSVKPYTEVILHGWWSLGGNYSLKNYLEVLMNPSYNFLQGIENSLIISITSTVIPIFFAAMVAYSLTYLSFRYKTLLFTMILFFMSIPQQMVVIPLFNLYVKLGLNNTLTGLILLHSAWGIPWIAFFLRNYLKLIPLSFVEAARVDGASEMSIFLRILLPISIPALIAASAIQFTWVWGDFFYAMIFLPSPDLYVVTQRLALLKGEYHIDWGLLSAGAILAMIPPLAIYLAFKKYYVRGFVGWGLKG</sequence>
<keyword evidence="6 7" id="KW-0472">Membrane</keyword>
<keyword evidence="5 7" id="KW-1133">Transmembrane helix</keyword>
<feature type="transmembrane region" description="Helical" evidence="7">
    <location>
        <begin position="186"/>
        <end position="211"/>
    </location>
</feature>
<dbReference type="InterPro" id="IPR035906">
    <property type="entry name" value="MetI-like_sf"/>
</dbReference>
<dbReference type="HOGENOM" id="CLU_016047_1_2_2"/>
<comment type="subcellular location">
    <subcellularLocation>
        <location evidence="1 7">Cell membrane</location>
        <topology evidence="1 7">Multi-pass membrane protein</topology>
    </subcellularLocation>
</comment>
<evidence type="ECO:0000313" key="10">
    <source>
        <dbReference type="Proteomes" id="UP000067434"/>
    </source>
</evidence>
<name>A0A0F7CKT9_9CREN</name>
<evidence type="ECO:0000256" key="3">
    <source>
        <dbReference type="ARBA" id="ARBA00022475"/>
    </source>
</evidence>
<dbReference type="KEGG" id="thf:MA03_01625"/>
<protein>
    <submittedName>
        <fullName evidence="9">ABC transporter permease</fullName>
    </submittedName>
</protein>
<evidence type="ECO:0000313" key="9">
    <source>
        <dbReference type="EMBL" id="AKG38241.1"/>
    </source>
</evidence>
<dbReference type="CDD" id="cd06261">
    <property type="entry name" value="TM_PBP2"/>
    <property type="match status" value="1"/>
</dbReference>
<dbReference type="GO" id="GO:0055085">
    <property type="term" value="P:transmembrane transport"/>
    <property type="evidence" value="ECO:0007669"/>
    <property type="project" value="InterPro"/>
</dbReference>
<evidence type="ECO:0000256" key="5">
    <source>
        <dbReference type="ARBA" id="ARBA00022989"/>
    </source>
</evidence>
<dbReference type="PATRIC" id="fig|1550241.5.peg.332"/>
<accession>A0A0F7CKT9</accession>
<evidence type="ECO:0000256" key="7">
    <source>
        <dbReference type="RuleBase" id="RU363032"/>
    </source>
</evidence>
<evidence type="ECO:0000256" key="6">
    <source>
        <dbReference type="ARBA" id="ARBA00023136"/>
    </source>
</evidence>
<dbReference type="Proteomes" id="UP000067434">
    <property type="component" value="Chromosome"/>
</dbReference>
<dbReference type="Gene3D" id="1.10.3720.10">
    <property type="entry name" value="MetI-like"/>
    <property type="match status" value="1"/>
</dbReference>
<keyword evidence="3" id="KW-1003">Cell membrane</keyword>
<dbReference type="Pfam" id="PF00528">
    <property type="entry name" value="BPD_transp_1"/>
    <property type="match status" value="1"/>
</dbReference>
<feature type="transmembrane region" description="Helical" evidence="7">
    <location>
        <begin position="12"/>
        <end position="34"/>
    </location>
</feature>
<feature type="transmembrane region" description="Helical" evidence="7">
    <location>
        <begin position="78"/>
        <end position="97"/>
    </location>
</feature>
<reference evidence="9 10" key="1">
    <citation type="journal article" date="2015" name="Stand. Genomic Sci.">
        <title>Complete genome sequence of and proposal of Thermofilum uzonense sp. nov. a novel hyperthermophilic crenarchaeon and emended description of the genus Thermofilum.</title>
        <authorList>
            <person name="Toshchakov S.V."/>
            <person name="Korzhenkov A.A."/>
            <person name="Samarov N.I."/>
            <person name="Mazunin I.O."/>
            <person name="Mozhey O.I."/>
            <person name="Shmyr I.S."/>
            <person name="Derbikova K.S."/>
            <person name="Taranov E.A."/>
            <person name="Dominova I.N."/>
            <person name="Bonch-Osmolovskaya E.A."/>
            <person name="Patrushev M.V."/>
            <person name="Podosokorskaya O.A."/>
            <person name="Kublanov I.V."/>
        </authorList>
    </citation>
    <scope>NUCLEOTIDE SEQUENCE [LARGE SCALE GENOMIC DNA]</scope>
    <source>
        <strain evidence="9 10">1807-2</strain>
    </source>
</reference>
<keyword evidence="2 7" id="KW-0813">Transport</keyword>
<organism evidence="9 10">
    <name type="scientific">Infirmifilum uzonense</name>
    <dbReference type="NCBI Taxonomy" id="1550241"/>
    <lineage>
        <taxon>Archaea</taxon>
        <taxon>Thermoproteota</taxon>
        <taxon>Thermoprotei</taxon>
        <taxon>Thermofilales</taxon>
        <taxon>Thermofilaceae</taxon>
        <taxon>Infirmifilum</taxon>
    </lineage>
</organism>
<dbReference type="PANTHER" id="PTHR43744">
    <property type="entry name" value="ABC TRANSPORTER PERMEASE PROTEIN MG189-RELATED-RELATED"/>
    <property type="match status" value="1"/>
</dbReference>
<comment type="similarity">
    <text evidence="7">Belongs to the binding-protein-dependent transport system permease family.</text>
</comment>
<evidence type="ECO:0000256" key="2">
    <source>
        <dbReference type="ARBA" id="ARBA00022448"/>
    </source>
</evidence>
<dbReference type="SUPFAM" id="SSF161098">
    <property type="entry name" value="MetI-like"/>
    <property type="match status" value="1"/>
</dbReference>
<feature type="transmembrane region" description="Helical" evidence="7">
    <location>
        <begin position="142"/>
        <end position="165"/>
    </location>
</feature>
<dbReference type="EMBL" id="CP009961">
    <property type="protein sequence ID" value="AKG38241.1"/>
    <property type="molecule type" value="Genomic_DNA"/>
</dbReference>
<dbReference type="PANTHER" id="PTHR43744:SF4">
    <property type="entry name" value="OSMOPROTECTIVE COMPOUNDS UPTAKE PERMEASE PROTEIN GGTD"/>
    <property type="match status" value="1"/>
</dbReference>
<dbReference type="InterPro" id="IPR000515">
    <property type="entry name" value="MetI-like"/>
</dbReference>
<dbReference type="RefSeq" id="WP_052883603.1">
    <property type="nucleotide sequence ID" value="NZ_CP009961.1"/>
</dbReference>
<proteinExistence type="inferred from homology"/>